<gene>
    <name evidence="2" type="ORF">TbgDal_X15240</name>
</gene>
<sequence>MNVYVYPTHFILFSLNRQLQHSQLLTHSLFTSLCFHCACVCMWDEKNITTITILMVITRPNKPQPKTSKQNTNGKGVERKKENTFVTTNRRTNSEYMHTK</sequence>
<feature type="compositionally biased region" description="Polar residues" evidence="1">
    <location>
        <begin position="84"/>
        <end position="100"/>
    </location>
</feature>
<reference evidence="3" key="1">
    <citation type="journal article" date="2010" name="PLoS Negl. Trop. Dis.">
        <title>The genome sequence of Trypanosoma brucei gambiense, causative agent of chronic human african trypanosomiasis.</title>
        <authorList>
            <person name="Jackson A.P."/>
            <person name="Sanders M."/>
            <person name="Berry A."/>
            <person name="McQuillan J."/>
            <person name="Aslett M.A."/>
            <person name="Quail M.A."/>
            <person name="Chukualim B."/>
            <person name="Capewell P."/>
            <person name="MacLeod A."/>
            <person name="Melville S.E."/>
            <person name="Gibson W."/>
            <person name="Barry J.D."/>
            <person name="Berriman M."/>
            <person name="Hertz-Fowler C."/>
        </authorList>
    </citation>
    <scope>NUCLEOTIDE SEQUENCE [LARGE SCALE GENOMIC DNA]</scope>
    <source>
        <strain evidence="3">MHOM/CI/86/DAL972</strain>
    </source>
</reference>
<dbReference type="AlphaFoldDB" id="D0A581"/>
<feature type="region of interest" description="Disordered" evidence="1">
    <location>
        <begin position="60"/>
        <end position="100"/>
    </location>
</feature>
<dbReference type="Proteomes" id="UP000002316">
    <property type="component" value="Chromosome 10"/>
</dbReference>
<protein>
    <submittedName>
        <fullName evidence="2">Uncharacterized protein</fullName>
    </submittedName>
</protein>
<evidence type="ECO:0000256" key="1">
    <source>
        <dbReference type="SAM" id="MobiDB-lite"/>
    </source>
</evidence>
<evidence type="ECO:0000313" key="2">
    <source>
        <dbReference type="EMBL" id="CBH16425.1"/>
    </source>
</evidence>
<name>D0A581_TRYB9</name>
<dbReference type="KEGG" id="tbg:TbgDal_X15240"/>
<organism evidence="2 3">
    <name type="scientific">Trypanosoma brucei gambiense (strain MHOM/CI/86/DAL972)</name>
    <dbReference type="NCBI Taxonomy" id="679716"/>
    <lineage>
        <taxon>Eukaryota</taxon>
        <taxon>Discoba</taxon>
        <taxon>Euglenozoa</taxon>
        <taxon>Kinetoplastea</taxon>
        <taxon>Metakinetoplastina</taxon>
        <taxon>Trypanosomatida</taxon>
        <taxon>Trypanosomatidae</taxon>
        <taxon>Trypanosoma</taxon>
    </lineage>
</organism>
<proteinExistence type="predicted"/>
<feature type="compositionally biased region" description="Polar residues" evidence="1">
    <location>
        <begin position="64"/>
        <end position="74"/>
    </location>
</feature>
<dbReference type="RefSeq" id="XP_011778689.1">
    <property type="nucleotide sequence ID" value="XM_011780387.1"/>
</dbReference>
<dbReference type="GeneID" id="23864741"/>
<dbReference type="EMBL" id="FN554973">
    <property type="protein sequence ID" value="CBH16425.1"/>
    <property type="molecule type" value="Genomic_DNA"/>
</dbReference>
<accession>D0A581</accession>
<evidence type="ECO:0000313" key="3">
    <source>
        <dbReference type="Proteomes" id="UP000002316"/>
    </source>
</evidence>